<feature type="domain" description="AAA+ ATPase" evidence="1">
    <location>
        <begin position="118"/>
        <end position="258"/>
    </location>
</feature>
<dbReference type="SUPFAM" id="SSF52540">
    <property type="entry name" value="P-loop containing nucleoside triphosphate hydrolases"/>
    <property type="match status" value="1"/>
</dbReference>
<dbReference type="Gene3D" id="3.40.50.300">
    <property type="entry name" value="P-loop containing nucleotide triphosphate hydrolases"/>
    <property type="match status" value="1"/>
</dbReference>
<dbReference type="InterPro" id="IPR041538">
    <property type="entry name" value="RavA-like_AAA_lid"/>
</dbReference>
<dbReference type="InterPro" id="IPR045427">
    <property type="entry name" value="MoxR"/>
</dbReference>
<dbReference type="CDD" id="cd00009">
    <property type="entry name" value="AAA"/>
    <property type="match status" value="1"/>
</dbReference>
<proteinExistence type="predicted"/>
<dbReference type="Pfam" id="PF20030">
    <property type="entry name" value="bpMoxR"/>
    <property type="match status" value="1"/>
</dbReference>
<dbReference type="InterPro" id="IPR003593">
    <property type="entry name" value="AAA+_ATPase"/>
</dbReference>
<dbReference type="Proteomes" id="UP000815325">
    <property type="component" value="Unassembled WGS sequence"/>
</dbReference>
<evidence type="ECO:0000259" key="1">
    <source>
        <dbReference type="SMART" id="SM00382"/>
    </source>
</evidence>
<dbReference type="EMBL" id="MU069824">
    <property type="protein sequence ID" value="KAF5833210.1"/>
    <property type="molecule type" value="Genomic_DNA"/>
</dbReference>
<evidence type="ECO:0000313" key="3">
    <source>
        <dbReference type="Proteomes" id="UP000815325"/>
    </source>
</evidence>
<dbReference type="SMART" id="SM00382">
    <property type="entry name" value="AAA"/>
    <property type="match status" value="1"/>
</dbReference>
<keyword evidence="3" id="KW-1185">Reference proteome</keyword>
<comment type="caution">
    <text evidence="2">The sequence shown here is derived from an EMBL/GenBank/DDBJ whole genome shotgun (WGS) entry which is preliminary data.</text>
</comment>
<accession>A0ABQ7GF22</accession>
<sequence length="541" mass="58913">MLHAAQRGIFSPVVAQQRCLHKANVRQPVMMNRPLRATRSDKVVEDTDADVHLIAKVSKYVDSQLQATVGANTEQGRVPIEPVQTPLRSRVQASIGRVSKGLLERDTEVRLLLLASLCGEHLLLLGPPGTAKSELSRRLNGLVGGKYFERLLTRFSVPEELFGPLSMRGLENDEYVRQIDGYLPTAEVAFIDEIFKANSAILNALLTLLNERLFDNGSARLEAPLLTLVGASNELPESEELDALYDRFLLRRHVSRVTNANVHQLARLASGRGMTLDAEDEAKKAAAAAGEGLSLQDFKDSAKAAYEAVDVPDAVIDLLVELRNWLQDKCEPPVIVSDRRLMKAVQLLQVVAYGDGRTEVNEYDCLLLEHVFGNRTDDAMKVRSRVLELISSDPGAQQTELVLLGTFGRAARLIAAASEGKDTSELAAAATEARSLVELLSGRHAELCAVLEAPQGGYPDLRNSVWQAPASAQAAAQSLGPQMTENRKKVEELLREALILSACLSRAAEDSSKMPGGLLEKLLPKRAKQYQKGISGQPAAA</sequence>
<evidence type="ECO:0000313" key="2">
    <source>
        <dbReference type="EMBL" id="KAF5833210.1"/>
    </source>
</evidence>
<dbReference type="Pfam" id="PF17868">
    <property type="entry name" value="AAA_lid_8"/>
    <property type="match status" value="1"/>
</dbReference>
<protein>
    <submittedName>
        <fullName evidence="2">AAA domain-containing protein</fullName>
    </submittedName>
</protein>
<dbReference type="InterPro" id="IPR050513">
    <property type="entry name" value="RavA_ATPases"/>
</dbReference>
<organism evidence="2 3">
    <name type="scientific">Dunaliella salina</name>
    <name type="common">Green alga</name>
    <name type="synonym">Protococcus salinus</name>
    <dbReference type="NCBI Taxonomy" id="3046"/>
    <lineage>
        <taxon>Eukaryota</taxon>
        <taxon>Viridiplantae</taxon>
        <taxon>Chlorophyta</taxon>
        <taxon>core chlorophytes</taxon>
        <taxon>Chlorophyceae</taxon>
        <taxon>CS clade</taxon>
        <taxon>Chlamydomonadales</taxon>
        <taxon>Dunaliellaceae</taxon>
        <taxon>Dunaliella</taxon>
    </lineage>
</organism>
<name>A0ABQ7GF22_DUNSA</name>
<gene>
    <name evidence="2" type="ORF">DUNSADRAFT_10560</name>
</gene>
<dbReference type="PANTHER" id="PTHR32204:SF0">
    <property type="entry name" value="ATPASE RAVA"/>
    <property type="match status" value="1"/>
</dbReference>
<dbReference type="InterPro" id="IPR027417">
    <property type="entry name" value="P-loop_NTPase"/>
</dbReference>
<reference evidence="2" key="1">
    <citation type="submission" date="2017-08" db="EMBL/GenBank/DDBJ databases">
        <authorList>
            <person name="Polle J.E."/>
            <person name="Barry K."/>
            <person name="Cushman J."/>
            <person name="Schmutz J."/>
            <person name="Tran D."/>
            <person name="Hathwaick L.T."/>
            <person name="Yim W.C."/>
            <person name="Jenkins J."/>
            <person name="Mckie-Krisberg Z.M."/>
            <person name="Prochnik S."/>
            <person name="Lindquist E."/>
            <person name="Dockter R.B."/>
            <person name="Adam C."/>
            <person name="Molina H."/>
            <person name="Bunkerborg J."/>
            <person name="Jin E."/>
            <person name="Buchheim M."/>
            <person name="Magnuson J."/>
        </authorList>
    </citation>
    <scope>NUCLEOTIDE SEQUENCE</scope>
    <source>
        <strain evidence="2">CCAP 19/18</strain>
    </source>
</reference>
<dbReference type="PANTHER" id="PTHR32204">
    <property type="entry name" value="ATPASE RAVA"/>
    <property type="match status" value="1"/>
</dbReference>